<dbReference type="EnsemblPlants" id="Pp3c18_17490V3.1">
    <property type="protein sequence ID" value="PAC:32982232.CDS.1"/>
    <property type="gene ID" value="Pp3c18_17490"/>
</dbReference>
<sequence>MPLLAHSFGEEGAKTHYDVLNVSPSSSLEEIRASYRTALLSVHPDKMGSQSLLYPNLEADVRDASRYLRVQEAWNILRDADSRALYDASVKHSREMASKRDLSVVVGEEIVLEEMEECMSETGNLEYWYPCRCSDFFVVSAKELQEAGLVFVATEEESMSLRPSEECDDARSCDGIHPGRQRQSIVLPCGSCSLHLRVHFWLTCP</sequence>
<dbReference type="GO" id="GO:0017183">
    <property type="term" value="P:protein histidyl modification to diphthamide"/>
    <property type="evidence" value="ECO:0007669"/>
    <property type="project" value="InterPro"/>
</dbReference>
<keyword evidence="5" id="KW-0408">Iron</keyword>
<dbReference type="GeneID" id="112295003"/>
<dbReference type="Proteomes" id="UP000006727">
    <property type="component" value="Chromosome 18"/>
</dbReference>
<dbReference type="Gene3D" id="3.10.660.10">
    <property type="entry name" value="DPH Zinc finger"/>
    <property type="match status" value="1"/>
</dbReference>
<dbReference type="AlphaFoldDB" id="A0A2K1J1F8"/>
<feature type="domain" description="J" evidence="7">
    <location>
        <begin position="15"/>
        <end position="90"/>
    </location>
</feature>
<dbReference type="Pfam" id="PF05207">
    <property type="entry name" value="Zn_ribbon_CSL"/>
    <property type="match status" value="1"/>
</dbReference>
<dbReference type="GO" id="GO:0046872">
    <property type="term" value="F:metal ion binding"/>
    <property type="evidence" value="ECO:0007669"/>
    <property type="project" value="UniProtKB-KW"/>
</dbReference>
<organism evidence="9">
    <name type="scientific">Physcomitrium patens</name>
    <name type="common">Spreading-leaved earth moss</name>
    <name type="synonym">Physcomitrella patens</name>
    <dbReference type="NCBI Taxonomy" id="3218"/>
    <lineage>
        <taxon>Eukaryota</taxon>
        <taxon>Viridiplantae</taxon>
        <taxon>Streptophyta</taxon>
        <taxon>Embryophyta</taxon>
        <taxon>Bryophyta</taxon>
        <taxon>Bryophytina</taxon>
        <taxon>Bryopsida</taxon>
        <taxon>Funariidae</taxon>
        <taxon>Funariales</taxon>
        <taxon>Funariaceae</taxon>
        <taxon>Physcomitrium</taxon>
    </lineage>
</organism>
<dbReference type="OrthoDB" id="66964at2759"/>
<dbReference type="PANTHER" id="PTHR21454">
    <property type="entry name" value="DPH3 HOMOLOG-RELATED"/>
    <property type="match status" value="1"/>
</dbReference>
<evidence type="ECO:0000313" key="9">
    <source>
        <dbReference type="EMBL" id="PNR35355.1"/>
    </source>
</evidence>
<evidence type="ECO:0000256" key="5">
    <source>
        <dbReference type="ARBA" id="ARBA00023004"/>
    </source>
</evidence>
<evidence type="ECO:0008006" key="12">
    <source>
        <dbReference type="Google" id="ProtNLM"/>
    </source>
</evidence>
<dbReference type="InterPro" id="IPR036869">
    <property type="entry name" value="J_dom_sf"/>
</dbReference>
<dbReference type="RefSeq" id="XP_024401849.1">
    <property type="nucleotide sequence ID" value="XM_024546081.2"/>
</dbReference>
<dbReference type="STRING" id="3218.A0A2K1J1F8"/>
<evidence type="ECO:0000313" key="10">
    <source>
        <dbReference type="EnsemblPlants" id="PAC:32982232.CDS.1"/>
    </source>
</evidence>
<evidence type="ECO:0000259" key="8">
    <source>
        <dbReference type="PROSITE" id="PS51074"/>
    </source>
</evidence>
<dbReference type="InterPro" id="IPR036671">
    <property type="entry name" value="DPH_MB_sf"/>
</dbReference>
<dbReference type="OMA" id="LEDMTWE"/>
<dbReference type="Gramene" id="Pp3c18_17490V3.2">
    <property type="protein sequence ID" value="PAC:32982233.CDS.1"/>
    <property type="gene ID" value="Pp3c18_17490"/>
</dbReference>
<dbReference type="Gramene" id="Pp3c18_17490V3.1">
    <property type="protein sequence ID" value="PAC:32982232.CDS.1"/>
    <property type="gene ID" value="Pp3c18_17490"/>
</dbReference>
<reference evidence="9 11" key="2">
    <citation type="journal article" date="2018" name="Plant J.">
        <title>The Physcomitrella patens chromosome-scale assembly reveals moss genome structure and evolution.</title>
        <authorList>
            <person name="Lang D."/>
            <person name="Ullrich K.K."/>
            <person name="Murat F."/>
            <person name="Fuchs J."/>
            <person name="Jenkins J."/>
            <person name="Haas F.B."/>
            <person name="Piednoel M."/>
            <person name="Gundlach H."/>
            <person name="Van Bel M."/>
            <person name="Meyberg R."/>
            <person name="Vives C."/>
            <person name="Morata J."/>
            <person name="Symeonidi A."/>
            <person name="Hiss M."/>
            <person name="Muchero W."/>
            <person name="Kamisugi Y."/>
            <person name="Saleh O."/>
            <person name="Blanc G."/>
            <person name="Decker E.L."/>
            <person name="van Gessel N."/>
            <person name="Grimwood J."/>
            <person name="Hayes R.D."/>
            <person name="Graham S.W."/>
            <person name="Gunter L.E."/>
            <person name="McDaniel S.F."/>
            <person name="Hoernstein S.N.W."/>
            <person name="Larsson A."/>
            <person name="Li F.W."/>
            <person name="Perroud P.F."/>
            <person name="Phillips J."/>
            <person name="Ranjan P."/>
            <person name="Rokshar D.S."/>
            <person name="Rothfels C.J."/>
            <person name="Schneider L."/>
            <person name="Shu S."/>
            <person name="Stevenson D.W."/>
            <person name="Thummler F."/>
            <person name="Tillich M."/>
            <person name="Villarreal Aguilar J.C."/>
            <person name="Widiez T."/>
            <person name="Wong G.K."/>
            <person name="Wymore A."/>
            <person name="Zhang Y."/>
            <person name="Zimmer A.D."/>
            <person name="Quatrano R.S."/>
            <person name="Mayer K.F.X."/>
            <person name="Goodstein D."/>
            <person name="Casacuberta J.M."/>
            <person name="Vandepoele K."/>
            <person name="Reski R."/>
            <person name="Cuming A.C."/>
            <person name="Tuskan G.A."/>
            <person name="Maumus F."/>
            <person name="Salse J."/>
            <person name="Schmutz J."/>
            <person name="Rensing S.A."/>
        </authorList>
    </citation>
    <scope>NUCLEOTIDE SEQUENCE [LARGE SCALE GENOMIC DNA]</scope>
    <source>
        <strain evidence="10 11">cv. Gransden 2004</strain>
    </source>
</reference>
<protein>
    <recommendedName>
        <fullName evidence="12">J domain-containing protein</fullName>
    </recommendedName>
</protein>
<dbReference type="PROSITE" id="PS50076">
    <property type="entry name" value="DNAJ_2"/>
    <property type="match status" value="1"/>
</dbReference>
<proteinExistence type="inferred from homology"/>
<dbReference type="SUPFAM" id="SSF46565">
    <property type="entry name" value="Chaperone J-domain"/>
    <property type="match status" value="1"/>
</dbReference>
<dbReference type="PRINTS" id="PR00625">
    <property type="entry name" value="JDOMAIN"/>
</dbReference>
<dbReference type="InterPro" id="IPR044248">
    <property type="entry name" value="DPH3/4-like"/>
</dbReference>
<feature type="domain" description="DPH-type MB" evidence="8">
    <location>
        <begin position="106"/>
        <end position="201"/>
    </location>
</feature>
<dbReference type="Pfam" id="PF00226">
    <property type="entry name" value="DnaJ"/>
    <property type="match status" value="1"/>
</dbReference>
<dbReference type="Gene3D" id="1.10.287.110">
    <property type="entry name" value="DnaJ domain"/>
    <property type="match status" value="1"/>
</dbReference>
<evidence type="ECO:0000256" key="4">
    <source>
        <dbReference type="ARBA" id="ARBA00022723"/>
    </source>
</evidence>
<dbReference type="PaxDb" id="3218-PP1S3_12V6.1"/>
<evidence type="ECO:0000313" key="11">
    <source>
        <dbReference type="Proteomes" id="UP000006727"/>
    </source>
</evidence>
<dbReference type="SMART" id="SM00271">
    <property type="entry name" value="DnaJ"/>
    <property type="match status" value="1"/>
</dbReference>
<dbReference type="EMBL" id="ABEU02000018">
    <property type="protein sequence ID" value="PNR35355.1"/>
    <property type="molecule type" value="Genomic_DNA"/>
</dbReference>
<evidence type="ECO:0000256" key="1">
    <source>
        <dbReference type="ARBA" id="ARBA00004123"/>
    </source>
</evidence>
<keyword evidence="4" id="KW-0479">Metal-binding</keyword>
<reference evidence="9 11" key="1">
    <citation type="journal article" date="2008" name="Science">
        <title>The Physcomitrella genome reveals evolutionary insights into the conquest of land by plants.</title>
        <authorList>
            <person name="Rensing S."/>
            <person name="Lang D."/>
            <person name="Zimmer A."/>
            <person name="Terry A."/>
            <person name="Salamov A."/>
            <person name="Shapiro H."/>
            <person name="Nishiyama T."/>
            <person name="Perroud P.-F."/>
            <person name="Lindquist E."/>
            <person name="Kamisugi Y."/>
            <person name="Tanahashi T."/>
            <person name="Sakakibara K."/>
            <person name="Fujita T."/>
            <person name="Oishi K."/>
            <person name="Shin-I T."/>
            <person name="Kuroki Y."/>
            <person name="Toyoda A."/>
            <person name="Suzuki Y."/>
            <person name="Hashimoto A."/>
            <person name="Yamaguchi K."/>
            <person name="Sugano A."/>
            <person name="Kohara Y."/>
            <person name="Fujiyama A."/>
            <person name="Anterola A."/>
            <person name="Aoki S."/>
            <person name="Ashton N."/>
            <person name="Barbazuk W.B."/>
            <person name="Barker E."/>
            <person name="Bennetzen J."/>
            <person name="Bezanilla M."/>
            <person name="Blankenship R."/>
            <person name="Cho S.H."/>
            <person name="Dutcher S."/>
            <person name="Estelle M."/>
            <person name="Fawcett J.A."/>
            <person name="Gundlach H."/>
            <person name="Hanada K."/>
            <person name="Heyl A."/>
            <person name="Hicks K.A."/>
            <person name="Hugh J."/>
            <person name="Lohr M."/>
            <person name="Mayer K."/>
            <person name="Melkozernov A."/>
            <person name="Murata T."/>
            <person name="Nelson D."/>
            <person name="Pils B."/>
            <person name="Prigge M."/>
            <person name="Reiss B."/>
            <person name="Renner T."/>
            <person name="Rombauts S."/>
            <person name="Rushton P."/>
            <person name="Sanderfoot A."/>
            <person name="Schween G."/>
            <person name="Shiu S.-H."/>
            <person name="Stueber K."/>
            <person name="Theodoulou F.L."/>
            <person name="Tu H."/>
            <person name="Van de Peer Y."/>
            <person name="Verrier P.J."/>
            <person name="Waters E."/>
            <person name="Wood A."/>
            <person name="Yang L."/>
            <person name="Cove D."/>
            <person name="Cuming A."/>
            <person name="Hasebe M."/>
            <person name="Lucas S."/>
            <person name="Mishler D.B."/>
            <person name="Reski R."/>
            <person name="Grigoriev I."/>
            <person name="Quatrano R.S."/>
            <person name="Boore J.L."/>
        </authorList>
    </citation>
    <scope>NUCLEOTIDE SEQUENCE [LARGE SCALE GENOMIC DNA]</scope>
    <source>
        <strain evidence="10 11">cv. Gransden 2004</strain>
    </source>
</reference>
<keyword evidence="11" id="KW-1185">Reference proteome</keyword>
<dbReference type="GO" id="GO:0005634">
    <property type="term" value="C:nucleus"/>
    <property type="evidence" value="ECO:0007669"/>
    <property type="project" value="UniProtKB-SubCell"/>
</dbReference>
<comment type="subcellular location">
    <subcellularLocation>
        <location evidence="2">Cytoplasm</location>
    </subcellularLocation>
    <subcellularLocation>
        <location evidence="1">Nucleus</location>
    </subcellularLocation>
</comment>
<dbReference type="SUPFAM" id="SSF144217">
    <property type="entry name" value="CSL zinc finger"/>
    <property type="match status" value="1"/>
</dbReference>
<evidence type="ECO:0000259" key="7">
    <source>
        <dbReference type="PROSITE" id="PS50076"/>
    </source>
</evidence>
<keyword evidence="6" id="KW-0539">Nucleus</keyword>
<dbReference type="CDD" id="cd06257">
    <property type="entry name" value="DnaJ"/>
    <property type="match status" value="1"/>
</dbReference>
<dbReference type="PANTHER" id="PTHR21454:SF47">
    <property type="entry name" value="DNAJ HEAT SHOCK N-TERMINAL DOMAIN-CONTAINING PROTEIN"/>
    <property type="match status" value="1"/>
</dbReference>
<evidence type="ECO:0000256" key="3">
    <source>
        <dbReference type="ARBA" id="ARBA00006169"/>
    </source>
</evidence>
<gene>
    <name evidence="10" type="primary">LOC112295003</name>
    <name evidence="9" type="ORF">PHYPA_023255</name>
</gene>
<evidence type="ECO:0000256" key="2">
    <source>
        <dbReference type="ARBA" id="ARBA00004496"/>
    </source>
</evidence>
<dbReference type="EnsemblPlants" id="Pp3c18_17490V3.2">
    <property type="protein sequence ID" value="PAC:32982233.CDS.1"/>
    <property type="gene ID" value="Pp3c18_17490"/>
</dbReference>
<accession>A0A2K1J1F8</accession>
<dbReference type="InterPro" id="IPR007872">
    <property type="entry name" value="DPH_MB_dom"/>
</dbReference>
<reference evidence="10" key="3">
    <citation type="submission" date="2020-12" db="UniProtKB">
        <authorList>
            <consortium name="EnsemblPlants"/>
        </authorList>
    </citation>
    <scope>IDENTIFICATION</scope>
</reference>
<comment type="similarity">
    <text evidence="3">Belongs to the DPH4 family.</text>
</comment>
<dbReference type="PROSITE" id="PS51074">
    <property type="entry name" value="DPH_MB"/>
    <property type="match status" value="1"/>
</dbReference>
<name>A0A2K1J1F8_PHYPA</name>
<dbReference type="InterPro" id="IPR001623">
    <property type="entry name" value="DnaJ_domain"/>
</dbReference>
<evidence type="ECO:0000256" key="6">
    <source>
        <dbReference type="ARBA" id="ARBA00023242"/>
    </source>
</evidence>
<dbReference type="GO" id="GO:0005737">
    <property type="term" value="C:cytoplasm"/>
    <property type="evidence" value="ECO:0007669"/>
    <property type="project" value="UniProtKB-SubCell"/>
</dbReference>